<evidence type="ECO:0000313" key="4">
    <source>
        <dbReference type="Proteomes" id="UP000670947"/>
    </source>
</evidence>
<dbReference type="RefSeq" id="WP_208849624.1">
    <property type="nucleotide sequence ID" value="NZ_JAGGDJ010000024.1"/>
</dbReference>
<dbReference type="SUPFAM" id="SSF48230">
    <property type="entry name" value="Chondroitin AC/alginate lyase"/>
    <property type="match status" value="1"/>
</dbReference>
<dbReference type="Proteomes" id="UP000670947">
    <property type="component" value="Unassembled WGS sequence"/>
</dbReference>
<comment type="caution">
    <text evidence="3">The sequence shown here is derived from an EMBL/GenBank/DDBJ whole genome shotgun (WGS) entry which is preliminary data.</text>
</comment>
<reference evidence="3 4" key="1">
    <citation type="submission" date="2021-03" db="EMBL/GenBank/DDBJ databases">
        <title>Paenibacillus artemisicola MWE-103 whole genome sequence.</title>
        <authorList>
            <person name="Ham Y.J."/>
        </authorList>
    </citation>
    <scope>NUCLEOTIDE SEQUENCE [LARGE SCALE GENOMIC DNA]</scope>
    <source>
        <strain evidence="3 4">MWE-103</strain>
    </source>
</reference>
<gene>
    <name evidence="3" type="ORF">I8J29_21945</name>
</gene>
<sequence>MLAERYANEDLGKLLLPKDRYKPFPAIGDRESWEALPETLKSFWLRKGERRLEEGWAPLPAAAYMAYGRTGDRERYDRASWERRHALAELVVAECIENRGRFADEIVNGIWSICEETFWGIPAHGYMMKRQELLPDVSDPVIELFAAETAALLAWTLYLLRPVLDETSRMIGERIELEVGKRILDPYLERDDFWWMGFHGERMLNNWNPWCHSNCLAAVLLLEADPARRETAVAKALRSLDRYLERLHPDGGCEEGPKYWLYAAGALFDCLELLHGASEGAIDGCEEPLIRRMGAFLYKVFIDEAYYVNAADSPPRVAIPAELVYRYGRRTGDARLAELGARAQWMRGAEATRPEFANLFRLLPAILHYAEVERYSGDSPYVRDAWLDGIQWMAAREREGSSAGLYLAAKGGHNDESHNHNDIGHFIVYCDGSPMLVDPGVLTYTSKSFFAERYDQWAVRSAYHNVPLANGVQQMNGRPYRAGDVRCERDDEAASLAMELAGAYPDAAGIVGWRRTCTLVRGGSPYVEIRDAYRLRQPSAGVALHLMTPRLPRGEGGGSFVLEDERGNRIRIAYDGDRYAGEAERVPLEDPVMREAWGEQLYRIRLTLRAPAETGESVIRISRC</sequence>
<feature type="domain" description="Heparinase II/III-like C-terminal" evidence="2">
    <location>
        <begin position="404"/>
        <end position="577"/>
    </location>
</feature>
<comment type="subcellular location">
    <subcellularLocation>
        <location evidence="1">Cell envelope</location>
    </subcellularLocation>
</comment>
<dbReference type="EMBL" id="JAGGDJ010000024">
    <property type="protein sequence ID" value="MBO7746884.1"/>
    <property type="molecule type" value="Genomic_DNA"/>
</dbReference>
<proteinExistence type="predicted"/>
<evidence type="ECO:0000256" key="1">
    <source>
        <dbReference type="ARBA" id="ARBA00004196"/>
    </source>
</evidence>
<protein>
    <submittedName>
        <fullName evidence="3">Heparinase II/III family protein</fullName>
    </submittedName>
</protein>
<evidence type="ECO:0000259" key="2">
    <source>
        <dbReference type="Pfam" id="PF07940"/>
    </source>
</evidence>
<dbReference type="InterPro" id="IPR012480">
    <property type="entry name" value="Hepar_II_III_C"/>
</dbReference>
<dbReference type="InterPro" id="IPR008929">
    <property type="entry name" value="Chondroitin_lyas"/>
</dbReference>
<dbReference type="Pfam" id="PF07940">
    <property type="entry name" value="Hepar_II_III_C"/>
    <property type="match status" value="1"/>
</dbReference>
<keyword evidence="4" id="KW-1185">Reference proteome</keyword>
<dbReference type="Gene3D" id="2.70.98.70">
    <property type="match status" value="1"/>
</dbReference>
<evidence type="ECO:0000313" key="3">
    <source>
        <dbReference type="EMBL" id="MBO7746884.1"/>
    </source>
</evidence>
<dbReference type="Gene3D" id="1.50.10.100">
    <property type="entry name" value="Chondroitin AC/alginate lyase"/>
    <property type="match status" value="1"/>
</dbReference>
<accession>A0ABS3WEY1</accession>
<organism evidence="3 4">
    <name type="scientific">Paenibacillus artemisiicola</name>
    <dbReference type="NCBI Taxonomy" id="1172618"/>
    <lineage>
        <taxon>Bacteria</taxon>
        <taxon>Bacillati</taxon>
        <taxon>Bacillota</taxon>
        <taxon>Bacilli</taxon>
        <taxon>Bacillales</taxon>
        <taxon>Paenibacillaceae</taxon>
        <taxon>Paenibacillus</taxon>
    </lineage>
</organism>
<name>A0ABS3WEY1_9BACL</name>